<dbReference type="Proteomes" id="UP001634394">
    <property type="component" value="Unassembled WGS sequence"/>
</dbReference>
<dbReference type="Pfam" id="PF18738">
    <property type="entry name" value="HEPN_DZIP3"/>
    <property type="match status" value="1"/>
</dbReference>
<dbReference type="InterPro" id="IPR039788">
    <property type="entry name" value="NOL4/NOL4L"/>
</dbReference>
<comment type="caution">
    <text evidence="10">The sequence shown here is derived from an EMBL/GenBank/DDBJ whole genome shotgun (WGS) entry which is preliminary data.</text>
</comment>
<organism evidence="10 11">
    <name type="scientific">Sinanodonta woodiana</name>
    <name type="common">Chinese pond mussel</name>
    <name type="synonym">Anodonta woodiana</name>
    <dbReference type="NCBI Taxonomy" id="1069815"/>
    <lineage>
        <taxon>Eukaryota</taxon>
        <taxon>Metazoa</taxon>
        <taxon>Spiralia</taxon>
        <taxon>Lophotrochozoa</taxon>
        <taxon>Mollusca</taxon>
        <taxon>Bivalvia</taxon>
        <taxon>Autobranchia</taxon>
        <taxon>Heteroconchia</taxon>
        <taxon>Palaeoheterodonta</taxon>
        <taxon>Unionida</taxon>
        <taxon>Unionoidea</taxon>
        <taxon>Unionidae</taxon>
        <taxon>Unioninae</taxon>
        <taxon>Sinanodonta</taxon>
    </lineage>
</organism>
<dbReference type="InterPro" id="IPR011042">
    <property type="entry name" value="6-blade_b-propeller_TolB-like"/>
</dbReference>
<evidence type="ECO:0000256" key="3">
    <source>
        <dbReference type="ARBA" id="ARBA00022737"/>
    </source>
</evidence>
<evidence type="ECO:0000259" key="9">
    <source>
        <dbReference type="PROSITE" id="PS51424"/>
    </source>
</evidence>
<evidence type="ECO:0000313" key="10">
    <source>
        <dbReference type="EMBL" id="KAL3854593.1"/>
    </source>
</evidence>
<dbReference type="Pfam" id="PF08477">
    <property type="entry name" value="Roc"/>
    <property type="match status" value="1"/>
</dbReference>
<evidence type="ECO:0000256" key="8">
    <source>
        <dbReference type="ARBA" id="ARBA00048679"/>
    </source>
</evidence>
<name>A0ABD3V1W2_SINWO</name>
<comment type="catalytic activity">
    <reaction evidence="7">
        <text>L-threonyl-[protein] + ATP = O-phospho-L-threonyl-[protein] + ADP + H(+)</text>
        <dbReference type="Rhea" id="RHEA:46608"/>
        <dbReference type="Rhea" id="RHEA-COMP:11060"/>
        <dbReference type="Rhea" id="RHEA-COMP:11605"/>
        <dbReference type="ChEBI" id="CHEBI:15378"/>
        <dbReference type="ChEBI" id="CHEBI:30013"/>
        <dbReference type="ChEBI" id="CHEBI:30616"/>
        <dbReference type="ChEBI" id="CHEBI:61977"/>
        <dbReference type="ChEBI" id="CHEBI:456216"/>
        <dbReference type="EC" id="2.7.11.1"/>
    </reaction>
</comment>
<dbReference type="SUPFAM" id="SSF63825">
    <property type="entry name" value="YWTD domain"/>
    <property type="match status" value="1"/>
</dbReference>
<dbReference type="EMBL" id="JBJQND010000014">
    <property type="protein sequence ID" value="KAL3854593.1"/>
    <property type="molecule type" value="Genomic_DNA"/>
</dbReference>
<dbReference type="PANTHER" id="PTHR12449:SF18">
    <property type="entry name" value="DEATH DOMAIN-CONTAINING PROTEIN"/>
    <property type="match status" value="1"/>
</dbReference>
<evidence type="ECO:0000256" key="1">
    <source>
        <dbReference type="ARBA" id="ARBA00012513"/>
    </source>
</evidence>
<dbReference type="InterPro" id="IPR027417">
    <property type="entry name" value="P-loop_NTPase"/>
</dbReference>
<proteinExistence type="predicted"/>
<dbReference type="Gene3D" id="3.30.70.1390">
    <property type="entry name" value="ROC domain from the Parkinson's disease-associated leucine-rich repeat kinase 2"/>
    <property type="match status" value="1"/>
</dbReference>
<sequence length="1024" mass="115670">MATGGQTENACSLNNVEGITLQGSNEYPCYYGIVVVSNKIFVIDRSKVRIHGLQDGRLLSESDRLESEPIAVCLVNDSEIAVILENGLIKIMSTHDTPVIRWSRDLRVPGGLDKYEGVVSFKGDLVVCGVKENTVCWCMVSSNDGRVVDTIHQICKVKSRSLSSITAKHNMIYISCRVNSPDNTGVYAYDVQDPSKYKYIYKHKDLKLSKGIAVDRHGSLFVCNSYPYYCIHHLTSECQLVSIITQGIPGNPEAISCDDGHLYITSWGSNHITIYRTQYPVIPSEVLNMEPGSIEIYRKALSNGKEKVYNIRIMVVGPYDVGKTTLTKRLLGKDVNICDRQSTEGIDVQTECFKVSLATGEWITQEQNAEQYLRLQWLVKLFNEQVQHKSNDKEQMPKEIDTHVITANQDNIHVHHDVSAKANHDIDEDIMPTLSQPVKSPIAISIPEASSDITRENEKKDAVMEIIQLVNANSDKLVKSMEEYAKVGMWDFAGQYVFYTTHQTFLSYRAIYLLVIDLSQQITELIQDECFIDTAGLKLCQVQETIDTWMNLIHSCTPSPQSGIPAVILVGTHLDKIPEKDRHEVCEKYFTEIRSYLSDKPTILHLVNEDFAIDNTVVDIKLVALKQKIVQVASQQPYWGEEVPARWILLETELTRLKAAGMKVIHRTLLEAFNREENVPIPTEELDLFLKFQNDIGMILYFSIETLKDKIVLVPQWMIDAVKSLITAKTFVLRNAPAVANKWDMFNKSGKLYPELIDAIWTKETYPDLHDNKEHILLLMEHLNIIARPRCFSEDGSEIKVEYFLAPSSAGAMPSPLISDTDRFMCIAYLLVDVGSRVLRQLLSHHTVTSTCTLGQYLAKNISTINRLTRVFNPSLMDIMFPPNGDDTNLDTYDITLLTAIFQNIVPSLSKQEKDMIKRLRDERNKLYAHAKSCQISASDFQTYWNDISSILTTLSQQCGDSAFQAKILQEIQRTKVSAIPAGSYLDVLTTWFGRIETIEGVLQNVSTRLQALESNTKPSSSES</sequence>
<keyword evidence="6" id="KW-0067">ATP-binding</keyword>
<accession>A0ABD3V1W2</accession>
<dbReference type="InterPro" id="IPR032171">
    <property type="entry name" value="COR-A"/>
</dbReference>
<keyword evidence="11" id="KW-1185">Reference proteome</keyword>
<evidence type="ECO:0000256" key="5">
    <source>
        <dbReference type="ARBA" id="ARBA00022777"/>
    </source>
</evidence>
<comment type="catalytic activity">
    <reaction evidence="8">
        <text>L-seryl-[protein] + ATP = O-phospho-L-seryl-[protein] + ADP + H(+)</text>
        <dbReference type="Rhea" id="RHEA:17989"/>
        <dbReference type="Rhea" id="RHEA-COMP:9863"/>
        <dbReference type="Rhea" id="RHEA-COMP:11604"/>
        <dbReference type="ChEBI" id="CHEBI:15378"/>
        <dbReference type="ChEBI" id="CHEBI:29999"/>
        <dbReference type="ChEBI" id="CHEBI:30616"/>
        <dbReference type="ChEBI" id="CHEBI:83421"/>
        <dbReference type="ChEBI" id="CHEBI:456216"/>
        <dbReference type="EC" id="2.7.11.1"/>
    </reaction>
</comment>
<dbReference type="InterPro" id="IPR036388">
    <property type="entry name" value="WH-like_DNA-bd_sf"/>
</dbReference>
<evidence type="ECO:0000256" key="7">
    <source>
        <dbReference type="ARBA" id="ARBA00047899"/>
    </source>
</evidence>
<evidence type="ECO:0000256" key="6">
    <source>
        <dbReference type="ARBA" id="ARBA00022840"/>
    </source>
</evidence>
<reference evidence="10 11" key="1">
    <citation type="submission" date="2024-11" db="EMBL/GenBank/DDBJ databases">
        <title>Chromosome-level genome assembly of the freshwater bivalve Anodonta woodiana.</title>
        <authorList>
            <person name="Chen X."/>
        </authorList>
    </citation>
    <scope>NUCLEOTIDE SEQUENCE [LARGE SCALE GENOMIC DNA]</scope>
    <source>
        <strain evidence="10">MN2024</strain>
        <tissue evidence="10">Gills</tissue>
    </source>
</reference>
<evidence type="ECO:0000256" key="2">
    <source>
        <dbReference type="ARBA" id="ARBA00022679"/>
    </source>
</evidence>
<protein>
    <recommendedName>
        <fullName evidence="1">non-specific serine/threonine protein kinase</fullName>
        <ecNumber evidence="1">2.7.11.1</ecNumber>
    </recommendedName>
</protein>
<evidence type="ECO:0000256" key="4">
    <source>
        <dbReference type="ARBA" id="ARBA00022741"/>
    </source>
</evidence>
<dbReference type="SUPFAM" id="SSF52540">
    <property type="entry name" value="P-loop containing nucleoside triphosphate hydrolases"/>
    <property type="match status" value="1"/>
</dbReference>
<dbReference type="Pfam" id="PF16095">
    <property type="entry name" value="COR-A"/>
    <property type="match status" value="1"/>
</dbReference>
<dbReference type="Gene3D" id="2.120.10.30">
    <property type="entry name" value="TolB, C-terminal domain"/>
    <property type="match status" value="1"/>
</dbReference>
<gene>
    <name evidence="10" type="ORF">ACJMK2_013857</name>
</gene>
<keyword evidence="3" id="KW-0677">Repeat</keyword>
<keyword evidence="5" id="KW-0418">Kinase</keyword>
<keyword evidence="2" id="KW-0808">Transferase</keyword>
<dbReference type="InterPro" id="IPR020859">
    <property type="entry name" value="ROC"/>
</dbReference>
<evidence type="ECO:0000313" key="11">
    <source>
        <dbReference type="Proteomes" id="UP001634394"/>
    </source>
</evidence>
<dbReference type="GO" id="GO:0005524">
    <property type="term" value="F:ATP binding"/>
    <property type="evidence" value="ECO:0007669"/>
    <property type="project" value="UniProtKB-KW"/>
</dbReference>
<keyword evidence="4" id="KW-0547">Nucleotide-binding</keyword>
<dbReference type="GO" id="GO:0016301">
    <property type="term" value="F:kinase activity"/>
    <property type="evidence" value="ECO:0007669"/>
    <property type="project" value="UniProtKB-KW"/>
</dbReference>
<dbReference type="PROSITE" id="PS51424">
    <property type="entry name" value="ROC"/>
    <property type="match status" value="1"/>
</dbReference>
<dbReference type="PANTHER" id="PTHR12449">
    <property type="entry name" value="DEATH DOMAIN-CONTAINING PROTEIN"/>
    <property type="match status" value="1"/>
</dbReference>
<dbReference type="AlphaFoldDB" id="A0ABD3V1W2"/>
<dbReference type="InterPro" id="IPR041249">
    <property type="entry name" value="HEPN_DZIP3"/>
</dbReference>
<dbReference type="Gene3D" id="1.10.10.10">
    <property type="entry name" value="Winged helix-like DNA-binding domain superfamily/Winged helix DNA-binding domain"/>
    <property type="match status" value="1"/>
</dbReference>
<dbReference type="Gene3D" id="3.40.50.300">
    <property type="entry name" value="P-loop containing nucleotide triphosphate hydrolases"/>
    <property type="match status" value="2"/>
</dbReference>
<feature type="domain" description="Roc" evidence="9">
    <location>
        <begin position="304"/>
        <end position="636"/>
    </location>
</feature>
<dbReference type="EC" id="2.7.11.1" evidence="1"/>